<name>A0AAN7A8I0_9PEZI</name>
<organism evidence="2 3">
    <name type="scientific">Triangularia setosa</name>
    <dbReference type="NCBI Taxonomy" id="2587417"/>
    <lineage>
        <taxon>Eukaryota</taxon>
        <taxon>Fungi</taxon>
        <taxon>Dikarya</taxon>
        <taxon>Ascomycota</taxon>
        <taxon>Pezizomycotina</taxon>
        <taxon>Sordariomycetes</taxon>
        <taxon>Sordariomycetidae</taxon>
        <taxon>Sordariales</taxon>
        <taxon>Podosporaceae</taxon>
        <taxon>Triangularia</taxon>
    </lineage>
</organism>
<gene>
    <name evidence="2" type="ORF">QBC36DRAFT_309577</name>
</gene>
<reference evidence="2" key="2">
    <citation type="submission" date="2023-05" db="EMBL/GenBank/DDBJ databases">
        <authorList>
            <consortium name="Lawrence Berkeley National Laboratory"/>
            <person name="Steindorff A."/>
            <person name="Hensen N."/>
            <person name="Bonometti L."/>
            <person name="Westerberg I."/>
            <person name="Brannstrom I.O."/>
            <person name="Guillou S."/>
            <person name="Cros-Aarteil S."/>
            <person name="Calhoun S."/>
            <person name="Haridas S."/>
            <person name="Kuo A."/>
            <person name="Mondo S."/>
            <person name="Pangilinan J."/>
            <person name="Riley R."/>
            <person name="Labutti K."/>
            <person name="Andreopoulos B."/>
            <person name="Lipzen A."/>
            <person name="Chen C."/>
            <person name="Yanf M."/>
            <person name="Daum C."/>
            <person name="Ng V."/>
            <person name="Clum A."/>
            <person name="Ohm R."/>
            <person name="Martin F."/>
            <person name="Silar P."/>
            <person name="Natvig D."/>
            <person name="Lalanne C."/>
            <person name="Gautier V."/>
            <person name="Ament-Velasquez S.L."/>
            <person name="Kruys A."/>
            <person name="Hutchinson M.I."/>
            <person name="Powell A.J."/>
            <person name="Barry K."/>
            <person name="Miller A.N."/>
            <person name="Grigoriev I.V."/>
            <person name="Debuchy R."/>
            <person name="Gladieux P."/>
            <person name="Thoren M.H."/>
            <person name="Johannesson H."/>
        </authorList>
    </citation>
    <scope>NUCLEOTIDE SEQUENCE</scope>
    <source>
        <strain evidence="2">CBS 892.96</strain>
    </source>
</reference>
<reference evidence="2" key="1">
    <citation type="journal article" date="2023" name="Mol. Phylogenet. Evol.">
        <title>Genome-scale phylogeny and comparative genomics of the fungal order Sordariales.</title>
        <authorList>
            <person name="Hensen N."/>
            <person name="Bonometti L."/>
            <person name="Westerberg I."/>
            <person name="Brannstrom I.O."/>
            <person name="Guillou S."/>
            <person name="Cros-Aarteil S."/>
            <person name="Calhoun S."/>
            <person name="Haridas S."/>
            <person name="Kuo A."/>
            <person name="Mondo S."/>
            <person name="Pangilinan J."/>
            <person name="Riley R."/>
            <person name="LaButti K."/>
            <person name="Andreopoulos B."/>
            <person name="Lipzen A."/>
            <person name="Chen C."/>
            <person name="Yan M."/>
            <person name="Daum C."/>
            <person name="Ng V."/>
            <person name="Clum A."/>
            <person name="Steindorff A."/>
            <person name="Ohm R.A."/>
            <person name="Martin F."/>
            <person name="Silar P."/>
            <person name="Natvig D.O."/>
            <person name="Lalanne C."/>
            <person name="Gautier V."/>
            <person name="Ament-Velasquez S.L."/>
            <person name="Kruys A."/>
            <person name="Hutchinson M.I."/>
            <person name="Powell A.J."/>
            <person name="Barry K."/>
            <person name="Miller A.N."/>
            <person name="Grigoriev I.V."/>
            <person name="Debuchy R."/>
            <person name="Gladieux P."/>
            <person name="Hiltunen Thoren M."/>
            <person name="Johannesson H."/>
        </authorList>
    </citation>
    <scope>NUCLEOTIDE SEQUENCE</scope>
    <source>
        <strain evidence="2">CBS 892.96</strain>
    </source>
</reference>
<evidence type="ECO:0000313" key="2">
    <source>
        <dbReference type="EMBL" id="KAK4178013.1"/>
    </source>
</evidence>
<feature type="region of interest" description="Disordered" evidence="1">
    <location>
        <begin position="278"/>
        <end position="306"/>
    </location>
</feature>
<accession>A0AAN7A8I0</accession>
<keyword evidence="3" id="KW-1185">Reference proteome</keyword>
<evidence type="ECO:0000256" key="1">
    <source>
        <dbReference type="SAM" id="MobiDB-lite"/>
    </source>
</evidence>
<dbReference type="AlphaFoldDB" id="A0AAN7A8I0"/>
<dbReference type="EMBL" id="MU866149">
    <property type="protein sequence ID" value="KAK4178013.1"/>
    <property type="molecule type" value="Genomic_DNA"/>
</dbReference>
<sequence length="306" mass="34397">MTTPRQYLIQQVPGRDTQPGRSESDQFNVINGLPSLPDELLILIFELATYEMHGHAEFDNRLAHAGKCRDAVALLARHLKSSSITSITLSQFGDTLDNLQRFLLVFKKLDHFTFHYWFHHGTWSRKHQAFDLTVMHALLSHHKLTLRSIKISYLTGALGSFDVTGFPLLEELSLSRWNTMVHWLSADPSNRDNVQCSESVANFDQADEDWLQGLTFAAIAPEIPLQSIRVDVNPDSGFFSPELNDVAAYPYGRINRVAAEVRSAGIIIEYPMPFISKQDFESAPPPRQSLAPTSTIQTDGGAMDEQ</sequence>
<comment type="caution">
    <text evidence="2">The sequence shown here is derived from an EMBL/GenBank/DDBJ whole genome shotgun (WGS) entry which is preliminary data.</text>
</comment>
<protein>
    <submittedName>
        <fullName evidence="2">Uncharacterized protein</fullName>
    </submittedName>
</protein>
<dbReference type="Proteomes" id="UP001302321">
    <property type="component" value="Unassembled WGS sequence"/>
</dbReference>
<proteinExistence type="predicted"/>
<evidence type="ECO:0000313" key="3">
    <source>
        <dbReference type="Proteomes" id="UP001302321"/>
    </source>
</evidence>